<gene>
    <name evidence="2" type="ORF">DAT39_019325</name>
</gene>
<evidence type="ECO:0000313" key="2">
    <source>
        <dbReference type="EMBL" id="KAF5890974.1"/>
    </source>
</evidence>
<sequence length="56" mass="6279">MMCVNPPPYTITAAAVGSFRRAFTRTEVLEKPKRTPDLKSIRSSCDVTSKANLHRE</sequence>
<comment type="caution">
    <text evidence="2">The sequence shown here is derived from an EMBL/GenBank/DDBJ whole genome shotgun (WGS) entry which is preliminary data.</text>
</comment>
<reference evidence="2" key="1">
    <citation type="submission" date="2020-07" db="EMBL/GenBank/DDBJ databases">
        <title>Clarias magur genome sequencing, assembly and annotation.</title>
        <authorList>
            <person name="Kushwaha B."/>
            <person name="Kumar R."/>
            <person name="Das P."/>
            <person name="Joshi C.G."/>
            <person name="Kumar D."/>
            <person name="Nagpure N.S."/>
            <person name="Pandey M."/>
            <person name="Agarwal S."/>
            <person name="Srivastava S."/>
            <person name="Singh M."/>
            <person name="Sahoo L."/>
            <person name="Jayasankar P."/>
            <person name="Meher P.K."/>
            <person name="Koringa P.G."/>
            <person name="Iquebal M.A."/>
            <person name="Das S.P."/>
            <person name="Bit A."/>
            <person name="Patnaik S."/>
            <person name="Patel N."/>
            <person name="Shah T.M."/>
            <person name="Hinsu A."/>
            <person name="Jena J.K."/>
        </authorList>
    </citation>
    <scope>NUCLEOTIDE SEQUENCE</scope>
    <source>
        <strain evidence="2">CIFAMagur01</strain>
        <tissue evidence="2">Testis</tissue>
    </source>
</reference>
<feature type="region of interest" description="Disordered" evidence="1">
    <location>
        <begin position="32"/>
        <end position="56"/>
    </location>
</feature>
<feature type="non-terminal residue" evidence="2">
    <location>
        <position position="56"/>
    </location>
</feature>
<keyword evidence="3" id="KW-1185">Reference proteome</keyword>
<dbReference type="EMBL" id="QNUK01000629">
    <property type="protein sequence ID" value="KAF5890974.1"/>
    <property type="molecule type" value="Genomic_DNA"/>
</dbReference>
<organism evidence="2 3">
    <name type="scientific">Clarias magur</name>
    <name type="common">Asian catfish</name>
    <name type="synonym">Macropteronotus magur</name>
    <dbReference type="NCBI Taxonomy" id="1594786"/>
    <lineage>
        <taxon>Eukaryota</taxon>
        <taxon>Metazoa</taxon>
        <taxon>Chordata</taxon>
        <taxon>Craniata</taxon>
        <taxon>Vertebrata</taxon>
        <taxon>Euteleostomi</taxon>
        <taxon>Actinopterygii</taxon>
        <taxon>Neopterygii</taxon>
        <taxon>Teleostei</taxon>
        <taxon>Ostariophysi</taxon>
        <taxon>Siluriformes</taxon>
        <taxon>Clariidae</taxon>
        <taxon>Clarias</taxon>
    </lineage>
</organism>
<accession>A0A8J4TI80</accession>
<proteinExistence type="predicted"/>
<evidence type="ECO:0000256" key="1">
    <source>
        <dbReference type="SAM" id="MobiDB-lite"/>
    </source>
</evidence>
<evidence type="ECO:0000313" key="3">
    <source>
        <dbReference type="Proteomes" id="UP000727407"/>
    </source>
</evidence>
<protein>
    <submittedName>
        <fullName evidence="2">Uncharacterized protein</fullName>
    </submittedName>
</protein>
<dbReference type="AlphaFoldDB" id="A0A8J4TI80"/>
<dbReference type="Proteomes" id="UP000727407">
    <property type="component" value="Unassembled WGS sequence"/>
</dbReference>
<feature type="compositionally biased region" description="Polar residues" evidence="1">
    <location>
        <begin position="41"/>
        <end position="56"/>
    </location>
</feature>
<name>A0A8J4TI80_CLAMG</name>